<reference evidence="1" key="1">
    <citation type="submission" date="2019-07" db="EMBL/GenBank/DDBJ databases">
        <title>Toxilogical consequences of a new and cryptic species of cyanobacteria (Komarekiella delphini-convector) recovered from the epidermis of a bottlenose dolphin and 1500 ft. in the air.</title>
        <authorList>
            <person name="Brown A.O."/>
            <person name="Dvorak P."/>
            <person name="Villanueva C.D."/>
            <person name="Foss A.J."/>
            <person name="Garvey A.D."/>
            <person name="Gibson Q.A."/>
            <person name="Johansen J.R."/>
            <person name="Casamatta D.A."/>
        </authorList>
    </citation>
    <scope>NUCLEOTIDE SEQUENCE</scope>
    <source>
        <strain evidence="1">SJRDD-AB1</strain>
    </source>
</reference>
<name>A0AA40T332_9NOST</name>
<evidence type="ECO:0000313" key="1">
    <source>
        <dbReference type="EMBL" id="MBD6619749.1"/>
    </source>
</evidence>
<organism evidence="1 2">
    <name type="scientific">Komarekiella delphini-convector SJRDD-AB1</name>
    <dbReference type="NCBI Taxonomy" id="2593771"/>
    <lineage>
        <taxon>Bacteria</taxon>
        <taxon>Bacillati</taxon>
        <taxon>Cyanobacteriota</taxon>
        <taxon>Cyanophyceae</taxon>
        <taxon>Nostocales</taxon>
        <taxon>Nostocaceae</taxon>
        <taxon>Komarekiella</taxon>
        <taxon>Komarekiella delphini-convector</taxon>
    </lineage>
</organism>
<dbReference type="Proteomes" id="UP001165986">
    <property type="component" value="Unassembled WGS sequence"/>
</dbReference>
<proteinExistence type="predicted"/>
<evidence type="ECO:0000313" key="2">
    <source>
        <dbReference type="Proteomes" id="UP001165986"/>
    </source>
</evidence>
<dbReference type="RefSeq" id="WP_191760940.1">
    <property type="nucleotide sequence ID" value="NZ_VJXY01000046.1"/>
</dbReference>
<dbReference type="AlphaFoldDB" id="A0AA40T332"/>
<protein>
    <submittedName>
        <fullName evidence="1">MarR family transcriptional regulator</fullName>
    </submittedName>
</protein>
<comment type="caution">
    <text evidence="1">The sequence shown here is derived from an EMBL/GenBank/DDBJ whole genome shotgun (WGS) entry which is preliminary data.</text>
</comment>
<accession>A0AA40T332</accession>
<sequence>MTKLDRVPVAQLPDKYGIVKSVLYDRINRLGIKPTKIGNKSYVSGEQLELLDQLDAHMKAGGSMANFADQYASQSGSQYEHFDSGIESASQSDGQLTVTGLTASQLGQLPQLIEGLVTRLIPAIVRQLPGLASDPVAHLRALEEAYKNGWLLSTRELATLLKLSPATVRGYGTQFDDAGFVFTRAGVRKGGEVAWSIGKPKKFK</sequence>
<dbReference type="EMBL" id="VJXY01000046">
    <property type="protein sequence ID" value="MBD6619749.1"/>
    <property type="molecule type" value="Genomic_DNA"/>
</dbReference>
<keyword evidence="2" id="KW-1185">Reference proteome</keyword>
<gene>
    <name evidence="1" type="ORF">FNW02_29020</name>
</gene>